<dbReference type="Gene3D" id="6.10.140.1230">
    <property type="match status" value="1"/>
</dbReference>
<dbReference type="PANTHER" id="PTHR22761">
    <property type="entry name" value="CHARGED MULTIVESICULAR BODY PROTEIN"/>
    <property type="match status" value="1"/>
</dbReference>
<evidence type="ECO:0000313" key="2">
    <source>
        <dbReference type="EMBL" id="KAF2708974.1"/>
    </source>
</evidence>
<evidence type="ECO:0000313" key="3">
    <source>
        <dbReference type="Proteomes" id="UP000799428"/>
    </source>
</evidence>
<dbReference type="EMBL" id="MU005771">
    <property type="protein sequence ID" value="KAF2708974.1"/>
    <property type="molecule type" value="Genomic_DNA"/>
</dbReference>
<name>A0A6G1K830_9PLEO</name>
<feature type="region of interest" description="Disordered" evidence="1">
    <location>
        <begin position="1"/>
        <end position="27"/>
    </location>
</feature>
<feature type="compositionally biased region" description="Basic and acidic residues" evidence="1">
    <location>
        <begin position="444"/>
        <end position="454"/>
    </location>
</feature>
<organism evidence="2 3">
    <name type="scientific">Pleomassaria siparia CBS 279.74</name>
    <dbReference type="NCBI Taxonomy" id="1314801"/>
    <lineage>
        <taxon>Eukaryota</taxon>
        <taxon>Fungi</taxon>
        <taxon>Dikarya</taxon>
        <taxon>Ascomycota</taxon>
        <taxon>Pezizomycotina</taxon>
        <taxon>Dothideomycetes</taxon>
        <taxon>Pleosporomycetidae</taxon>
        <taxon>Pleosporales</taxon>
        <taxon>Pleomassariaceae</taxon>
        <taxon>Pleomassaria</taxon>
    </lineage>
</organism>
<dbReference type="GO" id="GO:0006900">
    <property type="term" value="P:vesicle budding from membrane"/>
    <property type="evidence" value="ECO:0007669"/>
    <property type="project" value="TreeGrafter"/>
</dbReference>
<dbReference type="GO" id="GO:0005771">
    <property type="term" value="C:multivesicular body"/>
    <property type="evidence" value="ECO:0007669"/>
    <property type="project" value="TreeGrafter"/>
</dbReference>
<sequence length="530" mass="58496">MAKRRCSETSISDESHASVDIAPRQKRHRGHRLFCNNNKWTPPPHKSDMSPLLDFILTHEEAFKSRNRLASLYSDFRSQLGVNPDGYNANVAAWNKALGDAARAGVIPAQGNSHHLLNIQAGDELLRALQHPQYGRPTCLPAVFHDAVSKKEMMPLHDYLTAPTSIYKTSWVPTPWGVLQWGLRQIGVLGQPGFGDKLAVGNFVVLKNIEVAAGEILNQMGSHASAVDRILTRSEFLKRYDKVLNPGAALSSNDLNIILLYLAREKGEISYNAQTIKFKTSSEPRPLPITQEDTAIAQLRDTIAKVNAQIGPLTDKVTSADRAAREAVTAKQMVRAKAALRSKKLAESALAQRTDVALQLEGVYSSLQQAADQVEIVEAMRQSAVALKGLNQKVGGAEGVSGVVDALREEIATVDEISGIINEAGESVDETEIDDELEALEKAEKEKKEAEEAAKTATRLAELEQLEKQRKEKEREREALEKKRREAQDATTTKEPQASKEETEVSQRFGRLSFVEEPVQETEDRVMEAA</sequence>
<protein>
    <submittedName>
        <fullName evidence="2">Uncharacterized protein</fullName>
    </submittedName>
</protein>
<accession>A0A6G1K830</accession>
<feature type="compositionally biased region" description="Basic and acidic residues" evidence="1">
    <location>
        <begin position="461"/>
        <end position="488"/>
    </location>
</feature>
<feature type="region of interest" description="Disordered" evidence="1">
    <location>
        <begin position="444"/>
        <end position="530"/>
    </location>
</feature>
<gene>
    <name evidence="2" type="ORF">K504DRAFT_468191</name>
</gene>
<dbReference type="GO" id="GO:0032511">
    <property type="term" value="P:late endosome to vacuole transport via multivesicular body sorting pathway"/>
    <property type="evidence" value="ECO:0007669"/>
    <property type="project" value="TreeGrafter"/>
</dbReference>
<dbReference type="Proteomes" id="UP000799428">
    <property type="component" value="Unassembled WGS sequence"/>
</dbReference>
<dbReference type="GO" id="GO:0000815">
    <property type="term" value="C:ESCRT III complex"/>
    <property type="evidence" value="ECO:0007669"/>
    <property type="project" value="TreeGrafter"/>
</dbReference>
<dbReference type="InterPro" id="IPR005024">
    <property type="entry name" value="Snf7_fam"/>
</dbReference>
<dbReference type="AlphaFoldDB" id="A0A6G1K830"/>
<keyword evidence="3" id="KW-1185">Reference proteome</keyword>
<dbReference type="GO" id="GO:0009898">
    <property type="term" value="C:cytoplasmic side of plasma membrane"/>
    <property type="evidence" value="ECO:0007669"/>
    <property type="project" value="TreeGrafter"/>
</dbReference>
<reference evidence="2" key="1">
    <citation type="journal article" date="2020" name="Stud. Mycol.">
        <title>101 Dothideomycetes genomes: a test case for predicting lifestyles and emergence of pathogens.</title>
        <authorList>
            <person name="Haridas S."/>
            <person name="Albert R."/>
            <person name="Binder M."/>
            <person name="Bloem J."/>
            <person name="Labutti K."/>
            <person name="Salamov A."/>
            <person name="Andreopoulos B."/>
            <person name="Baker S."/>
            <person name="Barry K."/>
            <person name="Bills G."/>
            <person name="Bluhm B."/>
            <person name="Cannon C."/>
            <person name="Castanera R."/>
            <person name="Culley D."/>
            <person name="Daum C."/>
            <person name="Ezra D."/>
            <person name="Gonzalez J."/>
            <person name="Henrissat B."/>
            <person name="Kuo A."/>
            <person name="Liang C."/>
            <person name="Lipzen A."/>
            <person name="Lutzoni F."/>
            <person name="Magnuson J."/>
            <person name="Mondo S."/>
            <person name="Nolan M."/>
            <person name="Ohm R."/>
            <person name="Pangilinan J."/>
            <person name="Park H.-J."/>
            <person name="Ramirez L."/>
            <person name="Alfaro M."/>
            <person name="Sun H."/>
            <person name="Tritt A."/>
            <person name="Yoshinaga Y."/>
            <person name="Zwiers L.-H."/>
            <person name="Turgeon B."/>
            <person name="Goodwin S."/>
            <person name="Spatafora J."/>
            <person name="Crous P."/>
            <person name="Grigoriev I."/>
        </authorList>
    </citation>
    <scope>NUCLEOTIDE SEQUENCE</scope>
    <source>
        <strain evidence="2">CBS 279.74</strain>
    </source>
</reference>
<evidence type="ECO:0000256" key="1">
    <source>
        <dbReference type="SAM" id="MobiDB-lite"/>
    </source>
</evidence>
<dbReference type="OrthoDB" id="10250120at2759"/>
<dbReference type="PANTHER" id="PTHR22761:SF18">
    <property type="entry name" value="SORTING PROTEIN SNF7 FAMILY PROTEIN, PUTATIVE (AFU_ORTHOLOGUE AFUA_2G16692)-RELATED"/>
    <property type="match status" value="1"/>
</dbReference>
<proteinExistence type="predicted"/>
<dbReference type="Pfam" id="PF03357">
    <property type="entry name" value="Snf7"/>
    <property type="match status" value="1"/>
</dbReference>